<protein>
    <recommendedName>
        <fullName evidence="2">F-box domain-containing protein</fullName>
    </recommendedName>
</protein>
<feature type="compositionally biased region" description="Low complexity" evidence="1">
    <location>
        <begin position="7"/>
        <end position="24"/>
    </location>
</feature>
<dbReference type="RefSeq" id="WP_112218727.1">
    <property type="nucleotide sequence ID" value="NZ_MVJN01000003.1"/>
</dbReference>
<dbReference type="InterPro" id="IPR001810">
    <property type="entry name" value="F-box_dom"/>
</dbReference>
<accession>A0A364LKU5</accession>
<name>A0A364LKU5_9GAMM</name>
<gene>
    <name evidence="3" type="ORF">B1207_04070</name>
</gene>
<organism evidence="3 4">
    <name type="scientific">Legionella quinlivanii</name>
    <dbReference type="NCBI Taxonomy" id="45073"/>
    <lineage>
        <taxon>Bacteria</taxon>
        <taxon>Pseudomonadati</taxon>
        <taxon>Pseudomonadota</taxon>
        <taxon>Gammaproteobacteria</taxon>
        <taxon>Legionellales</taxon>
        <taxon>Legionellaceae</taxon>
        <taxon>Legionella</taxon>
    </lineage>
</organism>
<evidence type="ECO:0000313" key="3">
    <source>
        <dbReference type="EMBL" id="RAP37359.1"/>
    </source>
</evidence>
<comment type="caution">
    <text evidence="3">The sequence shown here is derived from an EMBL/GenBank/DDBJ whole genome shotgun (WGS) entry which is preliminary data.</text>
</comment>
<feature type="region of interest" description="Disordered" evidence="1">
    <location>
        <begin position="1"/>
        <end position="27"/>
    </location>
</feature>
<proteinExistence type="predicted"/>
<dbReference type="PROSITE" id="PS50181">
    <property type="entry name" value="FBOX"/>
    <property type="match status" value="1"/>
</dbReference>
<dbReference type="Proteomes" id="UP000249458">
    <property type="component" value="Unassembled WGS sequence"/>
</dbReference>
<reference evidence="3 4" key="1">
    <citation type="submission" date="2017-02" db="EMBL/GenBank/DDBJ databases">
        <title>Legionella quilivanii strain from human: case report and whole genome sequencing analysis.</title>
        <authorList>
            <person name="Lalancette C."/>
            <person name="Leduc J.-M."/>
            <person name="Levesque S."/>
            <person name="Fournier E."/>
            <person name="Saoud J."/>
            <person name="Faucher S.P."/>
            <person name="Bernard K."/>
            <person name="Martineau C."/>
            <person name="Longtin J."/>
        </authorList>
    </citation>
    <scope>NUCLEOTIDE SEQUENCE [LARGE SCALE GENOMIC DNA]</scope>
    <source>
        <strain evidence="3 4">ID143958</strain>
    </source>
</reference>
<dbReference type="AlphaFoldDB" id="A0A364LKU5"/>
<sequence>MKNFNPVTEATVESSSEGSAEAGANKTSYADIPNDAQLRILSFLGNKDLLKTATLDKRTKVLVDIEKGNRDLKAISSDNTYFILGGCVAITRRQLTSIYYSTPREVTLNEIIKATPKSNNQVKLFRTLEEAEQSAYSSHEDPTAAVLRQVVFEVKLKGTQALYNIDFKEEEEKSSFRKPRAKPESASTKFNDSFEVLKGHINGKEYKLPTSTIESAIGNVSDLWSSLSNMNPFK</sequence>
<dbReference type="EMBL" id="MVJN01000003">
    <property type="protein sequence ID" value="RAP37359.1"/>
    <property type="molecule type" value="Genomic_DNA"/>
</dbReference>
<evidence type="ECO:0000313" key="4">
    <source>
        <dbReference type="Proteomes" id="UP000249458"/>
    </source>
</evidence>
<evidence type="ECO:0000256" key="1">
    <source>
        <dbReference type="SAM" id="MobiDB-lite"/>
    </source>
</evidence>
<evidence type="ECO:0000259" key="2">
    <source>
        <dbReference type="PROSITE" id="PS50181"/>
    </source>
</evidence>
<feature type="domain" description="F-box" evidence="2">
    <location>
        <begin position="26"/>
        <end position="75"/>
    </location>
</feature>